<dbReference type="GO" id="GO:0019556">
    <property type="term" value="P:L-histidine catabolic process to glutamate and formamide"/>
    <property type="evidence" value="ECO:0007669"/>
    <property type="project" value="UniProtKB-UniPathway"/>
</dbReference>
<proteinExistence type="inferred from homology"/>
<dbReference type="GO" id="GO:0005737">
    <property type="term" value="C:cytoplasm"/>
    <property type="evidence" value="ECO:0007669"/>
    <property type="project" value="UniProtKB-SubCell"/>
</dbReference>
<evidence type="ECO:0000256" key="2">
    <source>
        <dbReference type="ARBA" id="ARBA00012994"/>
    </source>
</evidence>
<dbReference type="InterPro" id="IPR024083">
    <property type="entry name" value="Fumarase/histidase_N"/>
</dbReference>
<reference evidence="10 11" key="1">
    <citation type="journal article" date="2019" name="Nat. Microbiol.">
        <title>Mediterranean grassland soil C-N compound turnover is dependent on rainfall and depth, and is mediated by genomically divergent microorganisms.</title>
        <authorList>
            <person name="Diamond S."/>
            <person name="Andeer P.F."/>
            <person name="Li Z."/>
            <person name="Crits-Christoph A."/>
            <person name="Burstein D."/>
            <person name="Anantharaman K."/>
            <person name="Lane K.R."/>
            <person name="Thomas B.C."/>
            <person name="Pan C."/>
            <person name="Northen T.R."/>
            <person name="Banfield J.F."/>
        </authorList>
    </citation>
    <scope>NUCLEOTIDE SEQUENCE [LARGE SCALE GENOMIC DNA]</scope>
    <source>
        <strain evidence="10">WS_6</strain>
    </source>
</reference>
<dbReference type="GO" id="GO:0019557">
    <property type="term" value="P:L-histidine catabolic process to glutamate and formate"/>
    <property type="evidence" value="ECO:0007669"/>
    <property type="project" value="UniProtKB-UniPathway"/>
</dbReference>
<dbReference type="NCBIfam" id="TIGR01225">
    <property type="entry name" value="hutH"/>
    <property type="match status" value="1"/>
</dbReference>
<dbReference type="SUPFAM" id="SSF48557">
    <property type="entry name" value="L-aspartase-like"/>
    <property type="match status" value="1"/>
</dbReference>
<comment type="similarity">
    <text evidence="7">Belongs to the PAL/histidase family.</text>
</comment>
<evidence type="ECO:0000256" key="9">
    <source>
        <dbReference type="RuleBase" id="RU004480"/>
    </source>
</evidence>
<evidence type="ECO:0000313" key="11">
    <source>
        <dbReference type="Proteomes" id="UP000316852"/>
    </source>
</evidence>
<dbReference type="GO" id="GO:0004397">
    <property type="term" value="F:histidine ammonia-lyase activity"/>
    <property type="evidence" value="ECO:0007669"/>
    <property type="project" value="UniProtKB-UniRule"/>
</dbReference>
<dbReference type="Gene3D" id="1.10.275.10">
    <property type="entry name" value="Fumarase/aspartase (N-terminal domain)"/>
    <property type="match status" value="1"/>
</dbReference>
<dbReference type="FunFam" id="1.20.200.10:FF:000003">
    <property type="entry name" value="Histidine ammonia-lyase"/>
    <property type="match status" value="1"/>
</dbReference>
<evidence type="ECO:0000256" key="6">
    <source>
        <dbReference type="NCBIfam" id="TIGR01225"/>
    </source>
</evidence>
<evidence type="ECO:0000256" key="1">
    <source>
        <dbReference type="ARBA" id="ARBA00005113"/>
    </source>
</evidence>
<dbReference type="EC" id="4.3.1.3" evidence="2 6"/>
<comment type="caution">
    <text evidence="10">The sequence shown here is derived from an EMBL/GenBank/DDBJ whole genome shotgun (WGS) entry which is preliminary data.</text>
</comment>
<comment type="subcellular location">
    <subcellularLocation>
        <location evidence="9">Cytoplasm</location>
    </subcellularLocation>
</comment>
<dbReference type="UniPathway" id="UPA00379">
    <property type="reaction ID" value="UER00549"/>
</dbReference>
<dbReference type="Pfam" id="PF00221">
    <property type="entry name" value="Lyase_aromatic"/>
    <property type="match status" value="1"/>
</dbReference>
<dbReference type="InterPro" id="IPR008948">
    <property type="entry name" value="L-Aspartase-like"/>
</dbReference>
<dbReference type="Proteomes" id="UP000316852">
    <property type="component" value="Unassembled WGS sequence"/>
</dbReference>
<dbReference type="PANTHER" id="PTHR10362">
    <property type="entry name" value="HISTIDINE AMMONIA-LYASE"/>
    <property type="match status" value="1"/>
</dbReference>
<dbReference type="Gene3D" id="1.20.200.10">
    <property type="entry name" value="Fumarase/aspartase (Central domain)"/>
    <property type="match status" value="1"/>
</dbReference>
<dbReference type="NCBIfam" id="NF006871">
    <property type="entry name" value="PRK09367.1"/>
    <property type="match status" value="1"/>
</dbReference>
<evidence type="ECO:0000256" key="5">
    <source>
        <dbReference type="ARBA" id="ARBA00049269"/>
    </source>
</evidence>
<organism evidence="10 11">
    <name type="scientific">Eiseniibacteriota bacterium</name>
    <dbReference type="NCBI Taxonomy" id="2212470"/>
    <lineage>
        <taxon>Bacteria</taxon>
        <taxon>Candidatus Eiseniibacteriota</taxon>
    </lineage>
</organism>
<dbReference type="CDD" id="cd00332">
    <property type="entry name" value="PAL-HAL"/>
    <property type="match status" value="1"/>
</dbReference>
<name>A0A538TB25_UNCEI</name>
<dbReference type="InterPro" id="IPR001106">
    <property type="entry name" value="Aromatic_Lyase"/>
</dbReference>
<dbReference type="EMBL" id="VBOW01000008">
    <property type="protein sequence ID" value="TMQ60841.1"/>
    <property type="molecule type" value="Genomic_DNA"/>
</dbReference>
<evidence type="ECO:0000256" key="4">
    <source>
        <dbReference type="ARBA" id="ARBA00023239"/>
    </source>
</evidence>
<dbReference type="AlphaFoldDB" id="A0A538TB25"/>
<dbReference type="FunFam" id="1.10.275.10:FF:000005">
    <property type="entry name" value="Histidine ammonia-lyase"/>
    <property type="match status" value="1"/>
</dbReference>
<keyword evidence="3 8" id="KW-0369">Histidine metabolism</keyword>
<comment type="pathway">
    <text evidence="1 8">Amino-acid degradation; L-histidine degradation into L-glutamate; N-formimidoyl-L-glutamate from L-histidine: step 1/3.</text>
</comment>
<dbReference type="InterPro" id="IPR022313">
    <property type="entry name" value="Phe/His_NH3-lyase_AS"/>
</dbReference>
<protein>
    <recommendedName>
        <fullName evidence="2 6">Histidine ammonia-lyase</fullName>
        <ecNumber evidence="2 6">4.3.1.3</ecNumber>
    </recommendedName>
</protein>
<evidence type="ECO:0000256" key="8">
    <source>
        <dbReference type="RuleBase" id="RU004479"/>
    </source>
</evidence>
<sequence>MAGKERVAIGGAPLTFDDLRAVAGGARISLAPDVPARVAPSRALIEKVLKQGSTVYGVNTGFGQLKSVRIRDADVEELQLNLIRSHAAGWGPELEPRAVRLMLALRAHSLALGYSGVRLTLLEHFVRMLEAEILPVVPSRGSLGASGDLIPLAHLALGLIGEGEVRVEGRLAKTADLMRGNGMVPLKLQAKEGLALINGTQGMTSVGALALIEAAEILRAAHLACALSVDAARGSVKPFDPRVHAIRPHAGQRDSAAILWSLLQGSGIVASHAGCAKVQDPYSLRCAPQVLGASITAFRQSRETVVTEVNSVSDNPLCFADTGEVISAGNFHGEPVALALDVLAIGMAEVGSISERRTFLLLDDAKSGLPPFLSPGAGLRSGLMIVQYLQAALVSENRMLAQPASTDSIPTSAGQEDHVSMGMHAAVKALTLVRNVRRVVAGEMLCAAQGIHLLRPLRSSGPLERVLGRLHELVPPLDEDRRPDHDLDRLDEWIASGAPADLAGIGAF</sequence>
<accession>A0A538TB25</accession>
<evidence type="ECO:0000313" key="10">
    <source>
        <dbReference type="EMBL" id="TMQ60841.1"/>
    </source>
</evidence>
<dbReference type="InterPro" id="IPR005921">
    <property type="entry name" value="HutH"/>
</dbReference>
<evidence type="ECO:0000256" key="7">
    <source>
        <dbReference type="RuleBase" id="RU003954"/>
    </source>
</evidence>
<evidence type="ECO:0000256" key="3">
    <source>
        <dbReference type="ARBA" id="ARBA00022808"/>
    </source>
</evidence>
<comment type="catalytic activity">
    <reaction evidence="5 8">
        <text>L-histidine = trans-urocanate + NH4(+)</text>
        <dbReference type="Rhea" id="RHEA:21232"/>
        <dbReference type="ChEBI" id="CHEBI:17771"/>
        <dbReference type="ChEBI" id="CHEBI:28938"/>
        <dbReference type="ChEBI" id="CHEBI:57595"/>
        <dbReference type="EC" id="4.3.1.3"/>
    </reaction>
</comment>
<dbReference type="PROSITE" id="PS00488">
    <property type="entry name" value="PAL_HISTIDASE"/>
    <property type="match status" value="1"/>
</dbReference>
<keyword evidence="4 7" id="KW-0456">Lyase</keyword>
<gene>
    <name evidence="10" type="primary">hutH</name>
    <name evidence="10" type="ORF">E6K76_00605</name>
</gene>